<gene>
    <name evidence="6" type="ordered locus">MTH_1807</name>
</gene>
<dbReference type="PANTHER" id="PTHR43734">
    <property type="entry name" value="PHYTOENE DESATURASE"/>
    <property type="match status" value="1"/>
</dbReference>
<dbReference type="PANTHER" id="PTHR43734:SF1">
    <property type="entry name" value="PHYTOENE DESATURASE"/>
    <property type="match status" value="1"/>
</dbReference>
<dbReference type="PATRIC" id="fig|187420.15.peg.1761"/>
<sequence>MKFLYLLQHNTINMVCGGFMNIVIVGAGFGGISAAALLAQKGLEVTVIEKNEGPGGRASVYSEGGFTFDMGPSWYLMPDVFENFFAEFNARPEDFYDLKKLEPAYRVFFDGGRVVDVSSDIEKNYELFDSFEEDGGERLREYLESAGKLYDSVVKEMLYRDYRSVLDFLNGKLLLQGLRLNILESLEHFVNRRFKSDEARKILQYSMGFLGSAPQNTPSMYHIMSHIDMTLGVFYPEGGIRRVAQSIYELALEHGARFHFNEEVKRIEVIDGVATSIITDRNIYEADAVLVNADYPHSELELLDEPHRTYDEAYWESRVMAPSAFVAYLGVDRVIDALEHHNLFLERDWADKFQEVFDPRRARWPERPSYYVNVPSRTDTTAAPQGSDTLFILVPLAPGMEDNEELREGLYRRVMDDLERKVGENIRDHVVVKRIFAINDFRDRYNAYRGTALGLSHTLRQTALWRPSHKSKKVKNLYYTGHYTHPGIGVPMTLISSQIVCNEMMDDMGINPDG</sequence>
<dbReference type="GO" id="GO:0016491">
    <property type="term" value="F:oxidoreductase activity"/>
    <property type="evidence" value="ECO:0007669"/>
    <property type="project" value="UniProtKB-KW"/>
</dbReference>
<comment type="pathway">
    <text evidence="1">Carotenoid biosynthesis.</text>
</comment>
<keyword evidence="4" id="KW-0812">Transmembrane</keyword>
<dbReference type="Proteomes" id="UP000005223">
    <property type="component" value="Chromosome"/>
</dbReference>
<feature type="transmembrane region" description="Helical" evidence="4">
    <location>
        <begin position="12"/>
        <end position="39"/>
    </location>
</feature>
<evidence type="ECO:0000256" key="2">
    <source>
        <dbReference type="ARBA" id="ARBA00022746"/>
    </source>
</evidence>
<dbReference type="Gene3D" id="3.50.50.60">
    <property type="entry name" value="FAD/NAD(P)-binding domain"/>
    <property type="match status" value="2"/>
</dbReference>
<dbReference type="KEGG" id="mth:MTH_1807"/>
<dbReference type="SUPFAM" id="SSF51905">
    <property type="entry name" value="FAD/NAD(P)-binding domain"/>
    <property type="match status" value="1"/>
</dbReference>
<evidence type="ECO:0000313" key="7">
    <source>
        <dbReference type="Proteomes" id="UP000005223"/>
    </source>
</evidence>
<dbReference type="HOGENOM" id="CLU_019722_2_1_2"/>
<accession>O27835</accession>
<name>O27835_METTH</name>
<dbReference type="PIR" id="E69108">
    <property type="entry name" value="E69108"/>
</dbReference>
<dbReference type="PaxDb" id="187420-MTH_1807"/>
<evidence type="ECO:0000256" key="3">
    <source>
        <dbReference type="ARBA" id="ARBA00023002"/>
    </source>
</evidence>
<dbReference type="InterPro" id="IPR014105">
    <property type="entry name" value="Carotenoid/retinoid_OxRdtase"/>
</dbReference>
<feature type="domain" description="Amine oxidase" evidence="5">
    <location>
        <begin position="30"/>
        <end position="504"/>
    </location>
</feature>
<dbReference type="EMBL" id="AE000666">
    <property type="protein sequence ID" value="AAB86273.1"/>
    <property type="molecule type" value="Genomic_DNA"/>
</dbReference>
<keyword evidence="4" id="KW-0472">Membrane</keyword>
<keyword evidence="4" id="KW-1133">Transmembrane helix</keyword>
<dbReference type="GO" id="GO:0016117">
    <property type="term" value="P:carotenoid biosynthetic process"/>
    <property type="evidence" value="ECO:0007669"/>
    <property type="project" value="UniProtKB-KW"/>
</dbReference>
<proteinExistence type="predicted"/>
<keyword evidence="2" id="KW-0125">Carotenoid biosynthesis</keyword>
<dbReference type="InParanoid" id="O27835"/>
<keyword evidence="3" id="KW-0560">Oxidoreductase</keyword>
<reference evidence="6 7" key="1">
    <citation type="journal article" date="1997" name="J. Bacteriol.">
        <title>Complete genome sequence of Methanobacterium thermoautotrophicum deltaH: functional analysis and comparative genomics.</title>
        <authorList>
            <person name="Smith D.R."/>
            <person name="Doucette-Stamm L.A."/>
            <person name="Deloughery C."/>
            <person name="Lee H.-M."/>
            <person name="Dubois J."/>
            <person name="Aldredge T."/>
            <person name="Bashirzadeh R."/>
            <person name="Blakely D."/>
            <person name="Cook R."/>
            <person name="Gilbert K."/>
            <person name="Harrison D."/>
            <person name="Hoang L."/>
            <person name="Keagle P."/>
            <person name="Lumm W."/>
            <person name="Pothier B."/>
            <person name="Qiu D."/>
            <person name="Spadafora R."/>
            <person name="Vicare R."/>
            <person name="Wang Y."/>
            <person name="Wierzbowski J."/>
            <person name="Gibson R."/>
            <person name="Jiwani N."/>
            <person name="Caruso A."/>
            <person name="Bush D."/>
            <person name="Safer H."/>
            <person name="Patwell D."/>
            <person name="Prabhakar S."/>
            <person name="McDougall S."/>
            <person name="Shimer G."/>
            <person name="Goyal A."/>
            <person name="Pietrovski S."/>
            <person name="Church G.M."/>
            <person name="Daniels C.J."/>
            <person name="Mao J.-i."/>
            <person name="Rice P."/>
            <person name="Nolling J."/>
            <person name="Reeve J.N."/>
        </authorList>
    </citation>
    <scope>NUCLEOTIDE SEQUENCE [LARGE SCALE GENOMIC DNA]</scope>
    <source>
        <strain evidence="7">ATCC 29096 / DSM 1053 / JCM 10044 / NBRC 100330 / Delta H</strain>
    </source>
</reference>
<dbReference type="EnsemblBacteria" id="AAB86273">
    <property type="protein sequence ID" value="AAB86273"/>
    <property type="gene ID" value="MTH_1807"/>
</dbReference>
<evidence type="ECO:0000313" key="6">
    <source>
        <dbReference type="EMBL" id="AAB86273.1"/>
    </source>
</evidence>
<evidence type="ECO:0000256" key="1">
    <source>
        <dbReference type="ARBA" id="ARBA00004829"/>
    </source>
</evidence>
<dbReference type="InterPro" id="IPR036188">
    <property type="entry name" value="FAD/NAD-bd_sf"/>
</dbReference>
<dbReference type="Pfam" id="PF01593">
    <property type="entry name" value="Amino_oxidase"/>
    <property type="match status" value="1"/>
</dbReference>
<evidence type="ECO:0000259" key="5">
    <source>
        <dbReference type="Pfam" id="PF01593"/>
    </source>
</evidence>
<dbReference type="NCBIfam" id="TIGR02734">
    <property type="entry name" value="crtI_fam"/>
    <property type="match status" value="1"/>
</dbReference>
<dbReference type="InterPro" id="IPR002937">
    <property type="entry name" value="Amino_oxidase"/>
</dbReference>
<dbReference type="STRING" id="187420.MTH_1807"/>
<keyword evidence="7" id="KW-1185">Reference proteome</keyword>
<protein>
    <submittedName>
        <fullName evidence="6">Phytoene dehydrogenase</fullName>
    </submittedName>
</protein>
<organism evidence="6 7">
    <name type="scientific">Methanothermobacter thermautotrophicus (strain ATCC 29096 / DSM 1053 / JCM 10044 / NBRC 100330 / Delta H)</name>
    <name type="common">Methanobacterium thermoautotrophicum</name>
    <dbReference type="NCBI Taxonomy" id="187420"/>
    <lineage>
        <taxon>Archaea</taxon>
        <taxon>Methanobacteriati</taxon>
        <taxon>Methanobacteriota</taxon>
        <taxon>Methanomada group</taxon>
        <taxon>Methanobacteria</taxon>
        <taxon>Methanobacteriales</taxon>
        <taxon>Methanobacteriaceae</taxon>
        <taxon>Methanothermobacter</taxon>
    </lineage>
</organism>
<evidence type="ECO:0000256" key="4">
    <source>
        <dbReference type="SAM" id="Phobius"/>
    </source>
</evidence>
<dbReference type="AlphaFoldDB" id="O27835"/>